<evidence type="ECO:0000313" key="10">
    <source>
        <dbReference type="Proteomes" id="UP000051952"/>
    </source>
</evidence>
<proteinExistence type="inferred from homology"/>
<dbReference type="Proteomes" id="UP000051952">
    <property type="component" value="Unassembled WGS sequence"/>
</dbReference>
<evidence type="ECO:0000256" key="2">
    <source>
        <dbReference type="ARBA" id="ARBA00022527"/>
    </source>
</evidence>
<protein>
    <submittedName>
        <fullName evidence="9">Protein kinase, putative</fullName>
    </submittedName>
</protein>
<dbReference type="SUPFAM" id="SSF56112">
    <property type="entry name" value="Protein kinase-like (PK-like)"/>
    <property type="match status" value="1"/>
</dbReference>
<keyword evidence="2" id="KW-0723">Serine/threonine-protein kinase</keyword>
<dbReference type="OrthoDB" id="273318at2759"/>
<dbReference type="PANTHER" id="PTHR24056:SF107">
    <property type="entry name" value="CYCLIN-DEPENDENT KINASE 11A-RELATED"/>
    <property type="match status" value="1"/>
</dbReference>
<dbReference type="InterPro" id="IPR050108">
    <property type="entry name" value="CDK"/>
</dbReference>
<feature type="region of interest" description="Disordered" evidence="7">
    <location>
        <begin position="111"/>
        <end position="149"/>
    </location>
</feature>
<evidence type="ECO:0000313" key="9">
    <source>
        <dbReference type="EMBL" id="CUG85764.1"/>
    </source>
</evidence>
<keyword evidence="5 9" id="KW-0418">Kinase</keyword>
<keyword evidence="4" id="KW-0547">Nucleotide-binding</keyword>
<dbReference type="InterPro" id="IPR000719">
    <property type="entry name" value="Prot_kinase_dom"/>
</dbReference>
<feature type="region of interest" description="Disordered" evidence="7">
    <location>
        <begin position="269"/>
        <end position="297"/>
    </location>
</feature>
<feature type="region of interest" description="Disordered" evidence="7">
    <location>
        <begin position="614"/>
        <end position="695"/>
    </location>
</feature>
<gene>
    <name evidence="9" type="ORF">BSAL_90650</name>
</gene>
<feature type="compositionally biased region" description="Polar residues" evidence="7">
    <location>
        <begin position="614"/>
        <end position="623"/>
    </location>
</feature>
<sequence length="695" mass="75850">MMGTISATASSRVSPVNPKVSLDPPPVVVPAPAAIVAVAPVPTIAPVPPIVAAATVVLTPPPEFSSPATAQLNYHSARTTQPETTSATFVNHFLATNVKTINATRRFVQRQEEAARQNDISISRKRSRKDDEQAVKSLHEDPENQMNPNSIEVGRLDHTSVSSPCASVDLYENKGRLSEGVYGIVFKAIRAENSNSISNDTTTPIITNPPATTAKKYFALKQIKGQWLAESQVGFPPYLLRELELTMRLRHPNIVHTLEVVYRDDNIKDAAAPPRSSQTTTGTSPVVPPQPSSPATPLTVQGCSVYAVMDFAWRDLKQYLYETKTPFVHLSKRNHHPDATVAYVSRCKCIARQLFEGLAFMHRHRILHRDLKTSNILITSDGTVQIADFGLSRFVRRREMLTPTVVTLMYRAPELHFGISDYDDALDIWSAGCILAELFLKYPLFRGENEAEHCARVCQVLGYPTNDTFEGIFHRKEAVTALTQCLSTVPLVVATTQSQEEGGSGDTTKLREFLLCNPETTYRGAAALPPSGVDLLCSIFQWNPRLRPSAEEILRHPFFAEEDPAPPAKKSDLLRPMPFALPASTKAPSPGLCHSGNASGITALDATVRVSLGNSANGGSSTAECDLIGGTTGEDEDEKRARLEDEEEQEAQAQNVRGTSPEAAAHKRKLGVEDDAANSRVPTPVLVPGSEEEQQ</sequence>
<evidence type="ECO:0000256" key="7">
    <source>
        <dbReference type="SAM" id="MobiDB-lite"/>
    </source>
</evidence>
<dbReference type="InterPro" id="IPR011009">
    <property type="entry name" value="Kinase-like_dom_sf"/>
</dbReference>
<evidence type="ECO:0000256" key="5">
    <source>
        <dbReference type="ARBA" id="ARBA00022777"/>
    </source>
</evidence>
<dbReference type="EMBL" id="CYKH01001195">
    <property type="protein sequence ID" value="CUG85764.1"/>
    <property type="molecule type" value="Genomic_DNA"/>
</dbReference>
<dbReference type="GO" id="GO:0005524">
    <property type="term" value="F:ATP binding"/>
    <property type="evidence" value="ECO:0007669"/>
    <property type="project" value="UniProtKB-KW"/>
</dbReference>
<feature type="compositionally biased region" description="Basic and acidic residues" evidence="7">
    <location>
        <begin position="128"/>
        <end position="142"/>
    </location>
</feature>
<dbReference type="GO" id="GO:0004674">
    <property type="term" value="F:protein serine/threonine kinase activity"/>
    <property type="evidence" value="ECO:0007669"/>
    <property type="project" value="UniProtKB-KW"/>
</dbReference>
<evidence type="ECO:0000256" key="3">
    <source>
        <dbReference type="ARBA" id="ARBA00022679"/>
    </source>
</evidence>
<dbReference type="PROSITE" id="PS00108">
    <property type="entry name" value="PROTEIN_KINASE_ST"/>
    <property type="match status" value="1"/>
</dbReference>
<evidence type="ECO:0000256" key="4">
    <source>
        <dbReference type="ARBA" id="ARBA00022741"/>
    </source>
</evidence>
<dbReference type="VEuPathDB" id="TriTrypDB:BSAL_90650"/>
<dbReference type="PANTHER" id="PTHR24056">
    <property type="entry name" value="CELL DIVISION PROTEIN KINASE"/>
    <property type="match status" value="1"/>
</dbReference>
<dbReference type="Pfam" id="PF00069">
    <property type="entry name" value="Pkinase"/>
    <property type="match status" value="1"/>
</dbReference>
<evidence type="ECO:0000256" key="1">
    <source>
        <dbReference type="ARBA" id="ARBA00006485"/>
    </source>
</evidence>
<dbReference type="GO" id="GO:0007346">
    <property type="term" value="P:regulation of mitotic cell cycle"/>
    <property type="evidence" value="ECO:0007669"/>
    <property type="project" value="TreeGrafter"/>
</dbReference>
<dbReference type="Gene3D" id="1.10.510.10">
    <property type="entry name" value="Transferase(Phosphotransferase) domain 1"/>
    <property type="match status" value="1"/>
</dbReference>
<dbReference type="PROSITE" id="PS50011">
    <property type="entry name" value="PROTEIN_KINASE_DOM"/>
    <property type="match status" value="1"/>
</dbReference>
<feature type="domain" description="Protein kinase" evidence="8">
    <location>
        <begin position="171"/>
        <end position="559"/>
    </location>
</feature>
<reference evidence="10" key="1">
    <citation type="submission" date="2015-09" db="EMBL/GenBank/DDBJ databases">
        <authorList>
            <consortium name="Pathogen Informatics"/>
        </authorList>
    </citation>
    <scope>NUCLEOTIDE SEQUENCE [LARGE SCALE GENOMIC DNA]</scope>
    <source>
        <strain evidence="10">Lake Konstanz</strain>
    </source>
</reference>
<evidence type="ECO:0000259" key="8">
    <source>
        <dbReference type="PROSITE" id="PS50011"/>
    </source>
</evidence>
<feature type="compositionally biased region" description="Low complexity" evidence="7">
    <location>
        <begin position="276"/>
        <end position="285"/>
    </location>
</feature>
<keyword evidence="6" id="KW-0067">ATP-binding</keyword>
<accession>A0A0S4J7C1</accession>
<name>A0A0S4J7C1_BODSA</name>
<dbReference type="Gene3D" id="3.30.200.20">
    <property type="entry name" value="Phosphorylase Kinase, domain 1"/>
    <property type="match status" value="1"/>
</dbReference>
<dbReference type="GO" id="GO:0005634">
    <property type="term" value="C:nucleus"/>
    <property type="evidence" value="ECO:0007669"/>
    <property type="project" value="TreeGrafter"/>
</dbReference>
<evidence type="ECO:0000256" key="6">
    <source>
        <dbReference type="ARBA" id="ARBA00022840"/>
    </source>
</evidence>
<comment type="similarity">
    <text evidence="1">Belongs to the protein kinase superfamily. CMGC Ser/Thr protein kinase family. CDC2/CDKX subfamily.</text>
</comment>
<keyword evidence="3" id="KW-0808">Transferase</keyword>
<dbReference type="AlphaFoldDB" id="A0A0S4J7C1"/>
<organism evidence="9 10">
    <name type="scientific">Bodo saltans</name>
    <name type="common">Flagellated protozoan</name>
    <dbReference type="NCBI Taxonomy" id="75058"/>
    <lineage>
        <taxon>Eukaryota</taxon>
        <taxon>Discoba</taxon>
        <taxon>Euglenozoa</taxon>
        <taxon>Kinetoplastea</taxon>
        <taxon>Metakinetoplastina</taxon>
        <taxon>Eubodonida</taxon>
        <taxon>Bodonidae</taxon>
        <taxon>Bodo</taxon>
    </lineage>
</organism>
<dbReference type="InterPro" id="IPR008271">
    <property type="entry name" value="Ser/Thr_kinase_AS"/>
</dbReference>
<keyword evidence="10" id="KW-1185">Reference proteome</keyword>
<dbReference type="SMART" id="SM00220">
    <property type="entry name" value="S_TKc"/>
    <property type="match status" value="1"/>
</dbReference>